<evidence type="ECO:0000313" key="1">
    <source>
        <dbReference type="EMBL" id="KAK2561349.1"/>
    </source>
</evidence>
<reference evidence="1" key="1">
    <citation type="journal article" date="2023" name="G3 (Bethesda)">
        <title>Whole genome assembly and annotation of the endangered Caribbean coral Acropora cervicornis.</title>
        <authorList>
            <person name="Selwyn J.D."/>
            <person name="Vollmer S.V."/>
        </authorList>
    </citation>
    <scope>NUCLEOTIDE SEQUENCE</scope>
    <source>
        <strain evidence="1">K2</strain>
    </source>
</reference>
<dbReference type="Proteomes" id="UP001249851">
    <property type="component" value="Unassembled WGS sequence"/>
</dbReference>
<organism evidence="1 2">
    <name type="scientific">Acropora cervicornis</name>
    <name type="common">Staghorn coral</name>
    <dbReference type="NCBI Taxonomy" id="6130"/>
    <lineage>
        <taxon>Eukaryota</taxon>
        <taxon>Metazoa</taxon>
        <taxon>Cnidaria</taxon>
        <taxon>Anthozoa</taxon>
        <taxon>Hexacorallia</taxon>
        <taxon>Scleractinia</taxon>
        <taxon>Astrocoeniina</taxon>
        <taxon>Acroporidae</taxon>
        <taxon>Acropora</taxon>
    </lineage>
</organism>
<comment type="caution">
    <text evidence="1">The sequence shown here is derived from an EMBL/GenBank/DDBJ whole genome shotgun (WGS) entry which is preliminary data.</text>
</comment>
<protein>
    <submittedName>
        <fullName evidence="1">Uncharacterized protein</fullName>
    </submittedName>
</protein>
<reference evidence="1" key="2">
    <citation type="journal article" date="2023" name="Science">
        <title>Genomic signatures of disease resistance in endangered staghorn corals.</title>
        <authorList>
            <person name="Vollmer S.V."/>
            <person name="Selwyn J.D."/>
            <person name="Despard B.A."/>
            <person name="Roesel C.L."/>
        </authorList>
    </citation>
    <scope>NUCLEOTIDE SEQUENCE</scope>
    <source>
        <strain evidence="1">K2</strain>
    </source>
</reference>
<accession>A0AAD9V4V7</accession>
<sequence>MIYGNVIVFGKKSLSVDVTKYVTDREKLTNEEKCAVLQLEKHRYVSVNFQYPKTSGRRFNSH</sequence>
<dbReference type="AlphaFoldDB" id="A0AAD9V4V7"/>
<evidence type="ECO:0000313" key="2">
    <source>
        <dbReference type="Proteomes" id="UP001249851"/>
    </source>
</evidence>
<keyword evidence="2" id="KW-1185">Reference proteome</keyword>
<gene>
    <name evidence="1" type="ORF">P5673_015847</name>
</gene>
<proteinExistence type="predicted"/>
<dbReference type="EMBL" id="JARQWQ010000033">
    <property type="protein sequence ID" value="KAK2561349.1"/>
    <property type="molecule type" value="Genomic_DNA"/>
</dbReference>
<name>A0AAD9V4V7_ACRCE</name>